<dbReference type="Proteomes" id="UP000253551">
    <property type="component" value="Unassembled WGS sequence"/>
</dbReference>
<dbReference type="PANTHER" id="PTHR45818:SF3">
    <property type="entry name" value="PROTEIN VAV"/>
    <property type="match status" value="1"/>
</dbReference>
<feature type="domain" description="DH" evidence="1">
    <location>
        <begin position="1"/>
        <end position="159"/>
    </location>
</feature>
<protein>
    <recommendedName>
        <fullName evidence="1">DH domain-containing protein</fullName>
    </recommendedName>
</protein>
<dbReference type="STRING" id="4846.A0A367JHH5"/>
<accession>A0A367JHH5</accession>
<dbReference type="InterPro" id="IPR000219">
    <property type="entry name" value="DH_dom"/>
</dbReference>
<dbReference type="SUPFAM" id="SSF48065">
    <property type="entry name" value="DBL homology domain (DH-domain)"/>
    <property type="match status" value="1"/>
</dbReference>
<evidence type="ECO:0000313" key="3">
    <source>
        <dbReference type="Proteomes" id="UP000253551"/>
    </source>
</evidence>
<dbReference type="OrthoDB" id="660555at2759"/>
<dbReference type="GO" id="GO:0005085">
    <property type="term" value="F:guanyl-nucleotide exchange factor activity"/>
    <property type="evidence" value="ECO:0007669"/>
    <property type="project" value="InterPro"/>
</dbReference>
<dbReference type="PANTHER" id="PTHR45818">
    <property type="entry name" value="PROTEIN VAV"/>
    <property type="match status" value="1"/>
</dbReference>
<reference evidence="2 3" key="1">
    <citation type="journal article" date="2018" name="G3 (Bethesda)">
        <title>Phylogenetic and Phylogenomic Definition of Rhizopus Species.</title>
        <authorList>
            <person name="Gryganskyi A.P."/>
            <person name="Golan J."/>
            <person name="Dolatabadi S."/>
            <person name="Mondo S."/>
            <person name="Robb S."/>
            <person name="Idnurm A."/>
            <person name="Muszewska A."/>
            <person name="Steczkiewicz K."/>
            <person name="Masonjones S."/>
            <person name="Liao H.L."/>
            <person name="Gajdeczka M.T."/>
            <person name="Anike F."/>
            <person name="Vuek A."/>
            <person name="Anishchenko I.M."/>
            <person name="Voigt K."/>
            <person name="de Hoog G.S."/>
            <person name="Smith M.E."/>
            <person name="Heitman J."/>
            <person name="Vilgalys R."/>
            <person name="Stajich J.E."/>
        </authorList>
    </citation>
    <scope>NUCLEOTIDE SEQUENCE [LARGE SCALE GENOMIC DNA]</scope>
    <source>
        <strain evidence="2 3">LSU 92-RS-03</strain>
    </source>
</reference>
<organism evidence="2 3">
    <name type="scientific">Rhizopus stolonifer</name>
    <name type="common">Rhizopus nigricans</name>
    <dbReference type="NCBI Taxonomy" id="4846"/>
    <lineage>
        <taxon>Eukaryota</taxon>
        <taxon>Fungi</taxon>
        <taxon>Fungi incertae sedis</taxon>
        <taxon>Mucoromycota</taxon>
        <taxon>Mucoromycotina</taxon>
        <taxon>Mucoromycetes</taxon>
        <taxon>Mucorales</taxon>
        <taxon>Mucorineae</taxon>
        <taxon>Rhizopodaceae</taxon>
        <taxon>Rhizopus</taxon>
    </lineage>
</organism>
<dbReference type="Gene3D" id="1.20.900.10">
    <property type="entry name" value="Dbl homology (DH) domain"/>
    <property type="match status" value="1"/>
</dbReference>
<dbReference type="PROSITE" id="PS50010">
    <property type="entry name" value="DH_2"/>
    <property type="match status" value="1"/>
</dbReference>
<proteinExistence type="predicted"/>
<sequence length="420" mass="48670">NTKCISKEDQAILCRNEQNLCMDQELFCTSLRKAVEYDKLGGTIIHIAECFIESKEYFESYFEYCIKQEEAFACYHRLLETNSRFFEMNDSMNFFARNAKENRKLKFEDYMIMPFQRLFRYKLLLQTLEKALPSNIEGHELLTEAKDVVHNVAKNINDAKAKIELEKKTDLFLSRLHTDWSLPKRWHKDLGTCSLIGTLDVRPPKQKGSKRMGIALFNHYLILVKAKKADIYEPKFWFPIREFTVEDLPDTPCNAVSEAEKEIWMGCMTDSIEDATLHHDLSFQDPSKYMIERLFVSSLDLTSKRSGPEDRTDIDLDHLHIPLPSGSTSFSQSAIFNKPVKNSHRLSIPNFSTFFYPPGEGLRSPSSSRFFSRGTLTDKLSNYRSKHFKSRCEAFDANFKDVYATSLITAKGSHRKRGSQ</sequence>
<evidence type="ECO:0000313" key="2">
    <source>
        <dbReference type="EMBL" id="RCH89412.1"/>
    </source>
</evidence>
<dbReference type="SUPFAM" id="SSF50729">
    <property type="entry name" value="PH domain-like"/>
    <property type="match status" value="1"/>
</dbReference>
<dbReference type="AlphaFoldDB" id="A0A367JHH5"/>
<dbReference type="EMBL" id="PJQM01003339">
    <property type="protein sequence ID" value="RCH89412.1"/>
    <property type="molecule type" value="Genomic_DNA"/>
</dbReference>
<feature type="non-terminal residue" evidence="2">
    <location>
        <position position="1"/>
    </location>
</feature>
<keyword evidence="3" id="KW-1185">Reference proteome</keyword>
<evidence type="ECO:0000259" key="1">
    <source>
        <dbReference type="PROSITE" id="PS50010"/>
    </source>
</evidence>
<name>A0A367JHH5_RHIST</name>
<dbReference type="SMART" id="SM00325">
    <property type="entry name" value="RhoGEF"/>
    <property type="match status" value="1"/>
</dbReference>
<gene>
    <name evidence="2" type="ORF">CU098_008763</name>
</gene>
<dbReference type="GO" id="GO:0005737">
    <property type="term" value="C:cytoplasm"/>
    <property type="evidence" value="ECO:0007669"/>
    <property type="project" value="TreeGrafter"/>
</dbReference>
<comment type="caution">
    <text evidence="2">The sequence shown here is derived from an EMBL/GenBank/DDBJ whole genome shotgun (WGS) entry which is preliminary data.</text>
</comment>
<dbReference type="InterPro" id="IPR035899">
    <property type="entry name" value="DBL_dom_sf"/>
</dbReference>
<dbReference type="Pfam" id="PF00621">
    <property type="entry name" value="RhoGEF"/>
    <property type="match status" value="1"/>
</dbReference>